<dbReference type="Pfam" id="PF00288">
    <property type="entry name" value="GHMP_kinases_N"/>
    <property type="match status" value="1"/>
</dbReference>
<evidence type="ECO:0000256" key="4">
    <source>
        <dbReference type="ARBA" id="ARBA00017858"/>
    </source>
</evidence>
<feature type="binding site" evidence="13">
    <location>
        <begin position="130"/>
        <end position="140"/>
    </location>
    <ligand>
        <name>ATP</name>
        <dbReference type="ChEBI" id="CHEBI:30616"/>
    </ligand>
</feature>
<dbReference type="InterPro" id="IPR014721">
    <property type="entry name" value="Ribsml_uS5_D2-typ_fold_subgr"/>
</dbReference>
<dbReference type="AlphaFoldDB" id="A0A5Q3QIA7"/>
<protein>
    <recommendedName>
        <fullName evidence="4 13">Homoserine kinase</fullName>
        <shortName evidence="13">HK</shortName>
        <shortName evidence="13">HSK</shortName>
        <ecNumber evidence="3 13">2.7.1.39</ecNumber>
    </recommendedName>
</protein>
<dbReference type="PROSITE" id="PS00627">
    <property type="entry name" value="GHMP_KINASES_ATP"/>
    <property type="match status" value="1"/>
</dbReference>
<dbReference type="SUPFAM" id="SSF54211">
    <property type="entry name" value="Ribosomal protein S5 domain 2-like"/>
    <property type="match status" value="1"/>
</dbReference>
<accession>A0A5Q3QIA7</accession>
<keyword evidence="8 13" id="KW-0547">Nucleotide-binding</keyword>
<comment type="function">
    <text evidence="12 13">Catalyzes the ATP-dependent phosphorylation of L-homoserine to L-homoserine phosphate.</text>
</comment>
<dbReference type="InterPro" id="IPR000870">
    <property type="entry name" value="Homoserine_kinase"/>
</dbReference>
<keyword evidence="9 13" id="KW-0418">Kinase</keyword>
<dbReference type="GO" id="GO:0005524">
    <property type="term" value="F:ATP binding"/>
    <property type="evidence" value="ECO:0007669"/>
    <property type="project" value="UniProtKB-UniRule"/>
</dbReference>
<dbReference type="InterPro" id="IPR036554">
    <property type="entry name" value="GHMP_kinase_C_sf"/>
</dbReference>
<comment type="catalytic activity">
    <reaction evidence="11 13">
        <text>L-homoserine + ATP = O-phospho-L-homoserine + ADP + H(+)</text>
        <dbReference type="Rhea" id="RHEA:13985"/>
        <dbReference type="ChEBI" id="CHEBI:15378"/>
        <dbReference type="ChEBI" id="CHEBI:30616"/>
        <dbReference type="ChEBI" id="CHEBI:57476"/>
        <dbReference type="ChEBI" id="CHEBI:57590"/>
        <dbReference type="ChEBI" id="CHEBI:456216"/>
        <dbReference type="EC" id="2.7.1.39"/>
    </reaction>
</comment>
<dbReference type="HAMAP" id="MF_00384">
    <property type="entry name" value="Homoser_kinase"/>
    <property type="match status" value="1"/>
</dbReference>
<dbReference type="NCBIfam" id="TIGR00191">
    <property type="entry name" value="thrB"/>
    <property type="match status" value="1"/>
</dbReference>
<proteinExistence type="inferred from homology"/>
<keyword evidence="5 13" id="KW-0028">Amino-acid biosynthesis</keyword>
<dbReference type="EC" id="2.7.1.39" evidence="3 13"/>
<dbReference type="GO" id="GO:0009088">
    <property type="term" value="P:threonine biosynthetic process"/>
    <property type="evidence" value="ECO:0007669"/>
    <property type="project" value="UniProtKB-UniRule"/>
</dbReference>
<evidence type="ECO:0000256" key="6">
    <source>
        <dbReference type="ARBA" id="ARBA00022679"/>
    </source>
</evidence>
<dbReference type="InterPro" id="IPR006203">
    <property type="entry name" value="GHMP_knse_ATP-bd_CS"/>
</dbReference>
<comment type="similarity">
    <text evidence="2 13">Belongs to the GHMP kinase family. Homoserine kinase subfamily.</text>
</comment>
<comment type="pathway">
    <text evidence="1 13">Amino-acid biosynthesis; L-threonine biosynthesis; L-threonine from L-aspartate: step 4/5.</text>
</comment>
<dbReference type="Proteomes" id="UP000371041">
    <property type="component" value="Chromosome"/>
</dbReference>
<evidence type="ECO:0000256" key="7">
    <source>
        <dbReference type="ARBA" id="ARBA00022697"/>
    </source>
</evidence>
<organism evidence="16 17">
    <name type="scientific">Allosaccharopolyspora coralli</name>
    <dbReference type="NCBI Taxonomy" id="2665642"/>
    <lineage>
        <taxon>Bacteria</taxon>
        <taxon>Bacillati</taxon>
        <taxon>Actinomycetota</taxon>
        <taxon>Actinomycetes</taxon>
        <taxon>Pseudonocardiales</taxon>
        <taxon>Pseudonocardiaceae</taxon>
        <taxon>Allosaccharopolyspora</taxon>
    </lineage>
</organism>
<dbReference type="EMBL" id="CP045929">
    <property type="protein sequence ID" value="QGK71189.1"/>
    <property type="molecule type" value="Genomic_DNA"/>
</dbReference>
<dbReference type="UniPathway" id="UPA00050">
    <property type="reaction ID" value="UER00064"/>
</dbReference>
<feature type="region of interest" description="Disordered" evidence="14">
    <location>
        <begin position="1"/>
        <end position="35"/>
    </location>
</feature>
<evidence type="ECO:0000256" key="11">
    <source>
        <dbReference type="ARBA" id="ARBA00049375"/>
    </source>
</evidence>
<name>A0A5Q3QIA7_9PSEU</name>
<dbReference type="Gene3D" id="3.30.70.890">
    <property type="entry name" value="GHMP kinase, C-terminal domain"/>
    <property type="match status" value="1"/>
</dbReference>
<gene>
    <name evidence="13" type="primary">thrB</name>
    <name evidence="16" type="ORF">GIY23_18160</name>
</gene>
<evidence type="ECO:0000256" key="13">
    <source>
        <dbReference type="HAMAP-Rule" id="MF_00384"/>
    </source>
</evidence>
<evidence type="ECO:0000259" key="15">
    <source>
        <dbReference type="Pfam" id="PF00288"/>
    </source>
</evidence>
<keyword evidence="17" id="KW-1185">Reference proteome</keyword>
<evidence type="ECO:0000313" key="17">
    <source>
        <dbReference type="Proteomes" id="UP000371041"/>
    </source>
</evidence>
<evidence type="ECO:0000256" key="8">
    <source>
        <dbReference type="ARBA" id="ARBA00022741"/>
    </source>
</evidence>
<keyword evidence="13" id="KW-0963">Cytoplasm</keyword>
<evidence type="ECO:0000256" key="3">
    <source>
        <dbReference type="ARBA" id="ARBA00012078"/>
    </source>
</evidence>
<dbReference type="GO" id="GO:0005737">
    <property type="term" value="C:cytoplasm"/>
    <property type="evidence" value="ECO:0007669"/>
    <property type="project" value="UniProtKB-SubCell"/>
</dbReference>
<keyword evidence="7 13" id="KW-0791">Threonine biosynthesis</keyword>
<sequence length="338" mass="34993">MHGHRPRSQGPGHRAGRDGGDRAAPGGPERRGLRVGARVSRAFRVTVPASTANLGSGFDALGLSLARYDEITVEVVAGATGDVQVEVDGEGAGEVATGHRHLVVKLLHRTMRHFGVQPPSLRVRCANRIPHSRGLGSSAAAIVAGITAGCELSGVSVRDETVRQDALNLAASFEGHADNVAASLLGGFVIAWNDAERFHASRLEPHPDLAPVMLVPAEKSATRTTRGLLPEAVPHRDAAFAAGRAALAVHAFTSDPGVLLAATADRLHQDYRERAWPASVAVIKALREAGVPAAVSGAGPTVLTFPGGGALPETVDSDGFEVHPVPVDRGGVQVAELG</sequence>
<dbReference type="Gene3D" id="3.30.230.10">
    <property type="match status" value="1"/>
</dbReference>
<comment type="subcellular location">
    <subcellularLocation>
        <location evidence="13">Cytoplasm</location>
    </subcellularLocation>
</comment>
<dbReference type="PANTHER" id="PTHR20861">
    <property type="entry name" value="HOMOSERINE/4-DIPHOSPHOCYTIDYL-2-C-METHYL-D-ERYTHRITOL KINASE"/>
    <property type="match status" value="1"/>
</dbReference>
<feature type="domain" description="GHMP kinase N-terminal" evidence="15">
    <location>
        <begin position="102"/>
        <end position="187"/>
    </location>
</feature>
<keyword evidence="6 13" id="KW-0808">Transferase</keyword>
<keyword evidence="10 13" id="KW-0067">ATP-binding</keyword>
<dbReference type="InterPro" id="IPR020568">
    <property type="entry name" value="Ribosomal_Su5_D2-typ_SF"/>
</dbReference>
<dbReference type="GO" id="GO:0004413">
    <property type="term" value="F:homoserine kinase activity"/>
    <property type="evidence" value="ECO:0007669"/>
    <property type="project" value="UniProtKB-UniRule"/>
</dbReference>
<dbReference type="SUPFAM" id="SSF55060">
    <property type="entry name" value="GHMP Kinase, C-terminal domain"/>
    <property type="match status" value="1"/>
</dbReference>
<evidence type="ECO:0000256" key="1">
    <source>
        <dbReference type="ARBA" id="ARBA00005015"/>
    </source>
</evidence>
<evidence type="ECO:0000256" key="10">
    <source>
        <dbReference type="ARBA" id="ARBA00022840"/>
    </source>
</evidence>
<dbReference type="KEGG" id="sace:GIY23_18160"/>
<dbReference type="PANTHER" id="PTHR20861:SF1">
    <property type="entry name" value="HOMOSERINE KINASE"/>
    <property type="match status" value="1"/>
</dbReference>
<dbReference type="PRINTS" id="PR00958">
    <property type="entry name" value="HOMSERKINASE"/>
</dbReference>
<dbReference type="InterPro" id="IPR006204">
    <property type="entry name" value="GHMP_kinase_N_dom"/>
</dbReference>
<evidence type="ECO:0000256" key="5">
    <source>
        <dbReference type="ARBA" id="ARBA00022605"/>
    </source>
</evidence>
<evidence type="ECO:0000256" key="12">
    <source>
        <dbReference type="ARBA" id="ARBA00049954"/>
    </source>
</evidence>
<evidence type="ECO:0000313" key="16">
    <source>
        <dbReference type="EMBL" id="QGK71189.1"/>
    </source>
</evidence>
<reference evidence="17" key="1">
    <citation type="submission" date="2019-11" db="EMBL/GenBank/DDBJ databases">
        <title>The complete genome sequence of Saccharopolyspora sp. E2A.</title>
        <authorList>
            <person name="Zhang G."/>
        </authorList>
    </citation>
    <scope>NUCLEOTIDE SEQUENCE [LARGE SCALE GENOMIC DNA]</scope>
    <source>
        <strain evidence="17">E2A</strain>
    </source>
</reference>
<evidence type="ECO:0000256" key="9">
    <source>
        <dbReference type="ARBA" id="ARBA00022777"/>
    </source>
</evidence>
<evidence type="ECO:0000256" key="2">
    <source>
        <dbReference type="ARBA" id="ARBA00007370"/>
    </source>
</evidence>
<evidence type="ECO:0000256" key="14">
    <source>
        <dbReference type="SAM" id="MobiDB-lite"/>
    </source>
</evidence>